<evidence type="ECO:0000256" key="6">
    <source>
        <dbReference type="ARBA" id="ARBA00029799"/>
    </source>
</evidence>
<dbReference type="NCBIfam" id="NF003784">
    <property type="entry name" value="PRK05377.1"/>
    <property type="match status" value="1"/>
</dbReference>
<proteinExistence type="inferred from homology"/>
<dbReference type="AlphaFoldDB" id="A0AB35IN85"/>
<comment type="caution">
    <text evidence="7">The sequence shown here is derived from an EMBL/GenBank/DDBJ whole genome shotgun (WGS) entry which is preliminary data.</text>
</comment>
<sequence length="295" mass="33111">MNTKQLERMQYGKGFIAALDQSGGSTPKALKSYGIDESAYSNDKEMFDLIHQMRSRIITSKAFTSKHILGAILFEKTMDSQIEGVDTAEYLWLKKEIVPFLKIDKGLEVEKDGVQLMKPIPELEAILNKARDKYIFGTKMRSVILEADPAGIKKIVDQQFELGLQIAKTGLVPILEPEVSILSTSKKEAEELLLKEINEHLTLLDNDVKFIFKLSIPTVPDFYAELMKDSHVVRVVALSGGYDREQANGLLRENHGLIASFSRALLSDLSINQTSVEFDTCLENVILQIYRASIV</sequence>
<dbReference type="GO" id="GO:0006096">
    <property type="term" value="P:glycolytic process"/>
    <property type="evidence" value="ECO:0007669"/>
    <property type="project" value="UniProtKB-KW"/>
</dbReference>
<dbReference type="Pfam" id="PF00274">
    <property type="entry name" value="Glycolytic"/>
    <property type="match status" value="1"/>
</dbReference>
<evidence type="ECO:0000313" key="8">
    <source>
        <dbReference type="Proteomes" id="UP001211987"/>
    </source>
</evidence>
<accession>A0AB35IN85</accession>
<dbReference type="Proteomes" id="UP001211987">
    <property type="component" value="Unassembled WGS sequence"/>
</dbReference>
<dbReference type="Gene3D" id="3.20.20.70">
    <property type="entry name" value="Aldolase class I"/>
    <property type="match status" value="1"/>
</dbReference>
<organism evidence="7 8">
    <name type="scientific">Thomasclavelia ramosa</name>
    <dbReference type="NCBI Taxonomy" id="1547"/>
    <lineage>
        <taxon>Bacteria</taxon>
        <taxon>Bacillati</taxon>
        <taxon>Bacillota</taxon>
        <taxon>Erysipelotrichia</taxon>
        <taxon>Erysipelotrichales</taxon>
        <taxon>Coprobacillaceae</taxon>
        <taxon>Thomasclavelia</taxon>
    </lineage>
</organism>
<evidence type="ECO:0000256" key="2">
    <source>
        <dbReference type="ARBA" id="ARBA00010387"/>
    </source>
</evidence>
<dbReference type="EMBL" id="JAQLKE010000019">
    <property type="protein sequence ID" value="MDB7084503.1"/>
    <property type="molecule type" value="Genomic_DNA"/>
</dbReference>
<evidence type="ECO:0000256" key="4">
    <source>
        <dbReference type="ARBA" id="ARBA00023152"/>
    </source>
</evidence>
<dbReference type="PANTHER" id="PTHR11627">
    <property type="entry name" value="FRUCTOSE-BISPHOSPHATE ALDOLASE"/>
    <property type="match status" value="1"/>
</dbReference>
<dbReference type="RefSeq" id="WP_029481551.1">
    <property type="nucleotide sequence ID" value="NZ_JADMRP010000019.1"/>
</dbReference>
<dbReference type="InterPro" id="IPR013785">
    <property type="entry name" value="Aldolase_TIM"/>
</dbReference>
<evidence type="ECO:0000256" key="5">
    <source>
        <dbReference type="ARBA" id="ARBA00023239"/>
    </source>
</evidence>
<dbReference type="EC" id="4.1.2.13" evidence="3"/>
<evidence type="ECO:0000256" key="1">
    <source>
        <dbReference type="ARBA" id="ARBA00004714"/>
    </source>
</evidence>
<dbReference type="GO" id="GO:0004332">
    <property type="term" value="F:fructose-bisphosphate aldolase activity"/>
    <property type="evidence" value="ECO:0007669"/>
    <property type="project" value="UniProtKB-EC"/>
</dbReference>
<comment type="similarity">
    <text evidence="2">Belongs to the class I fructose-bisphosphate aldolase family.</text>
</comment>
<evidence type="ECO:0000313" key="7">
    <source>
        <dbReference type="EMBL" id="MDB7084503.1"/>
    </source>
</evidence>
<keyword evidence="5" id="KW-0456">Lyase</keyword>
<keyword evidence="4" id="KW-0324">Glycolysis</keyword>
<gene>
    <name evidence="7" type="ORF">PM738_11885</name>
</gene>
<name>A0AB35IN85_9FIRM</name>
<reference evidence="7" key="1">
    <citation type="submission" date="2023-01" db="EMBL/GenBank/DDBJ databases">
        <title>Human gut microbiome strain richness.</title>
        <authorList>
            <person name="Chen-Liaw A."/>
        </authorList>
    </citation>
    <scope>NUCLEOTIDE SEQUENCE</scope>
    <source>
        <strain evidence="7">1001217st2_G6_1001217B_191108</strain>
    </source>
</reference>
<comment type="pathway">
    <text evidence="1">Carbohydrate degradation; glycolysis; D-glyceraldehyde 3-phosphate and glycerone phosphate from D-glucose: step 4/4.</text>
</comment>
<dbReference type="SUPFAM" id="SSF51569">
    <property type="entry name" value="Aldolase"/>
    <property type="match status" value="1"/>
</dbReference>
<dbReference type="InterPro" id="IPR000741">
    <property type="entry name" value="FBA_I"/>
</dbReference>
<protein>
    <recommendedName>
        <fullName evidence="3">fructose-bisphosphate aldolase</fullName>
        <ecNumber evidence="3">4.1.2.13</ecNumber>
    </recommendedName>
    <alternativeName>
        <fullName evidence="6">Fructose-bisphosphate aldolase class I</fullName>
    </alternativeName>
</protein>
<evidence type="ECO:0000256" key="3">
    <source>
        <dbReference type="ARBA" id="ARBA00013068"/>
    </source>
</evidence>